<dbReference type="KEGG" id="vg:80540798"/>
<reference evidence="2" key="1">
    <citation type="journal article" date="2019" name="J. Virol.">
        <title>Medusavirus, a novel large DNA virus discovered from hot spring water.</title>
        <authorList>
            <person name="Yoshikawa G."/>
            <person name="Blanc-Mathieu R."/>
            <person name="Song C."/>
            <person name="Kayama Y."/>
            <person name="Mochizuki T."/>
            <person name="Murata K."/>
            <person name="Ogata H."/>
            <person name="Takemura M."/>
        </authorList>
    </citation>
    <scope>NUCLEOTIDE SEQUENCE [LARGE SCALE GENOMIC DNA]</scope>
</reference>
<sequence>MSSLNERLFSPAVQPDGSFIAWDPSAPLGYSLRQVDHGEVLNNGTNTHAQIDAFVESKGQPDGLATLDIVGKIPNEQLPAPTETLPGALLGSTEQWQTILGTGAAPDLRGETTGTHNVAIGRGALEAAVGGINTFSNTAVGTFGLSYLTEGATNTGLGYDAGTGLTTGSASTFVGNSAGTTKPDCLHAIALGSGAMADSDGQLALSSFVTHIKATGLASAADGTGTLLAIDASGHVRKAGGTPNTVAGIDALAASKQDLAEKDQPNGYLGVDGNAKVPVAALITASGATGVWTGNTTTPSDRTMAVMVYDTLDGRLKPLSPSVIATYWHMGAVADAINALFVQKTDIGVTEAIDTRLITAEGDIAALEGETAALDTRLTTAEADIVALEGKVGLGIWRFQPTTAAVHAVGTSTYVLEASSGYSSEHLVAGDATRFRIPATGDWEATIYIMRSAASTASSKVELYNHPLNRVIGAWENSISTTAWTSVGGTTVFRAGLGQDYSFRHVVSGSSVSTQSLGFASFMSFRRLT</sequence>
<evidence type="ECO:0000313" key="2">
    <source>
        <dbReference type="Proteomes" id="UP001161669"/>
    </source>
</evidence>
<evidence type="ECO:0000313" key="1">
    <source>
        <dbReference type="EMBL" id="BBI30446.1"/>
    </source>
</evidence>
<dbReference type="Gene3D" id="1.20.5.340">
    <property type="match status" value="1"/>
</dbReference>
<dbReference type="Proteomes" id="UP001161669">
    <property type="component" value="Segment"/>
</dbReference>
<keyword evidence="2" id="KW-1185">Reference proteome</keyword>
<protein>
    <submittedName>
        <fullName evidence="1">Uncharacterized protein</fullName>
    </submittedName>
</protein>
<dbReference type="EMBL" id="AP018495">
    <property type="protein sequence ID" value="BBI30446.1"/>
    <property type="molecule type" value="Genomic_DNA"/>
</dbReference>
<name>A0A3T1CX95_9VIRU</name>
<proteinExistence type="predicted"/>
<organism evidence="1 2">
    <name type="scientific">Acanthamoeba castellanii medusavirus J1</name>
    <dbReference type="NCBI Taxonomy" id="3114988"/>
    <lineage>
        <taxon>Viruses</taxon>
        <taxon>Varidnaviria</taxon>
        <taxon>Bamfordvirae</taxon>
        <taxon>Nucleocytoviricota</taxon>
        <taxon>Megaviricetes</taxon>
        <taxon>Mamonoviridae</taxon>
        <taxon>Medusavirus</taxon>
        <taxon>Medusavirus medusae</taxon>
    </lineage>
</organism>
<accession>A0A3T1CX95</accession>